<evidence type="ECO:0000256" key="1">
    <source>
        <dbReference type="SAM" id="MobiDB-lite"/>
    </source>
</evidence>
<evidence type="ECO:0000313" key="2">
    <source>
        <dbReference type="EMBL" id="KXN71557.1"/>
    </source>
</evidence>
<name>A0A137P964_CONC2</name>
<organism evidence="2 3">
    <name type="scientific">Conidiobolus coronatus (strain ATCC 28846 / CBS 209.66 / NRRL 28638)</name>
    <name type="common">Delacroixia coronata</name>
    <dbReference type="NCBI Taxonomy" id="796925"/>
    <lineage>
        <taxon>Eukaryota</taxon>
        <taxon>Fungi</taxon>
        <taxon>Fungi incertae sedis</taxon>
        <taxon>Zoopagomycota</taxon>
        <taxon>Entomophthoromycotina</taxon>
        <taxon>Entomophthoromycetes</taxon>
        <taxon>Entomophthorales</taxon>
        <taxon>Ancylistaceae</taxon>
        <taxon>Conidiobolus</taxon>
    </lineage>
</organism>
<keyword evidence="3" id="KW-1185">Reference proteome</keyword>
<evidence type="ECO:0000313" key="3">
    <source>
        <dbReference type="Proteomes" id="UP000070444"/>
    </source>
</evidence>
<dbReference type="Proteomes" id="UP000070444">
    <property type="component" value="Unassembled WGS sequence"/>
</dbReference>
<dbReference type="AlphaFoldDB" id="A0A137P964"/>
<feature type="region of interest" description="Disordered" evidence="1">
    <location>
        <begin position="255"/>
        <end position="294"/>
    </location>
</feature>
<accession>A0A137P964</accession>
<gene>
    <name evidence="2" type="ORF">CONCODRAFT_69723</name>
</gene>
<feature type="region of interest" description="Disordered" evidence="1">
    <location>
        <begin position="1"/>
        <end position="22"/>
    </location>
</feature>
<proteinExistence type="predicted"/>
<feature type="compositionally biased region" description="Basic residues" evidence="1">
    <location>
        <begin position="281"/>
        <end position="294"/>
    </location>
</feature>
<reference evidence="2 3" key="1">
    <citation type="journal article" date="2015" name="Genome Biol. Evol.">
        <title>Phylogenomic analyses indicate that early fungi evolved digesting cell walls of algal ancestors of land plants.</title>
        <authorList>
            <person name="Chang Y."/>
            <person name="Wang S."/>
            <person name="Sekimoto S."/>
            <person name="Aerts A.L."/>
            <person name="Choi C."/>
            <person name="Clum A."/>
            <person name="LaButti K.M."/>
            <person name="Lindquist E.A."/>
            <person name="Yee Ngan C."/>
            <person name="Ohm R.A."/>
            <person name="Salamov A.A."/>
            <person name="Grigoriev I.V."/>
            <person name="Spatafora J.W."/>
            <person name="Berbee M.L."/>
        </authorList>
    </citation>
    <scope>NUCLEOTIDE SEQUENCE [LARGE SCALE GENOMIC DNA]</scope>
    <source>
        <strain evidence="2 3">NRRL 28638</strain>
    </source>
</reference>
<feature type="compositionally biased region" description="Polar residues" evidence="1">
    <location>
        <begin position="261"/>
        <end position="275"/>
    </location>
</feature>
<dbReference type="EMBL" id="KQ964472">
    <property type="protein sequence ID" value="KXN71557.1"/>
    <property type="molecule type" value="Genomic_DNA"/>
</dbReference>
<protein>
    <submittedName>
        <fullName evidence="2">Uncharacterized protein</fullName>
    </submittedName>
</protein>
<sequence>MSNSNTQPVSDRNDNSNNKYKSSIFDSRLSPLLNRESTSNSFKLPNSQNLDNTIDDVGSSYNELAKTLDTNFIKMKLVKLEELLGKADKALIKHNYYIEIISQLESMIDYMNQDRIKQQNLGIKLEHLMENQILYLTRYFEDNNFERFDSRIGQLEQKVDGLTILLNQNFSNIDPTRVNQCSTFSNLNNPRWPSVGASMVNSDINNINRSSETLDYKLRELKRSYPEIPKLSSIYEFRDEYPNFRKSEALKLMTEPPKLFNPQTLNETYPSTEDSSAIKAQPKKRGRRKLSEKK</sequence>